<dbReference type="Proteomes" id="UP001374599">
    <property type="component" value="Unassembled WGS sequence"/>
</dbReference>
<evidence type="ECO:0000313" key="1">
    <source>
        <dbReference type="EMBL" id="GMQ63658.1"/>
    </source>
</evidence>
<gene>
    <name evidence="1" type="ORF">AN2V17_28920</name>
</gene>
<sequence>MKKIMSFSICLMLFLCVSNSIYAGGDSDSIVSAAKSANFVIKNDGSLWGWGSDYVGNGGTEYGEDINVVVWTPVKILDNVRSVSASSLQRAAVKKDNTLWVWGPMEGEYNKELSPTYTYPTKVLEDVDMVSVARDWILVLKTDGSVWINNFMTGNGTLDYCERFTKIADDCKYVAASTFNVYYIKADDTLWGYGYNDGATLGNRSDEEVVTPIKILDDVREINADSETIMAVRLDNSLYSWGSANNSGIYTESGWVENAGIPYKVMDNVLSAKADSNGYQMAVIKTDNTLWAWGDDGEFVESYEPVKLYDNVRDMAIGSRHIVVVFRDNTLGTAGENYYKVLGHGDINSWGEMIPLKIMLSDIQDSPNSWASEEVEKAIGLQLIPNEMQGDYIKSINREEFCILAIRMIEVKSGMEIDEYLDEVGVDIAPSNTFDDCDTKEVLAAKALGIVKGISETTFAPDMLLNREMAAVFLTRTAQACGKDVSLSTPNYADAHEISNWAKEYTGYVYDIGVIKGTTGNRFDPKGNYQRQQAFMTMYRIWKAIDSVNTDNVILP</sequence>
<evidence type="ECO:0000313" key="2">
    <source>
        <dbReference type="Proteomes" id="UP001374599"/>
    </source>
</evidence>
<accession>A0ACB5UP42</accession>
<name>A0ACB5UP42_9FIRM</name>
<keyword evidence="2" id="KW-1185">Reference proteome</keyword>
<protein>
    <submittedName>
        <fullName evidence="1">Uncharacterized protein</fullName>
    </submittedName>
</protein>
<comment type="caution">
    <text evidence="1">The sequence shown here is derived from an EMBL/GenBank/DDBJ whole genome shotgun (WGS) entry which is preliminary data.</text>
</comment>
<proteinExistence type="predicted"/>
<reference evidence="1" key="1">
    <citation type="submission" date="2023-09" db="EMBL/GenBank/DDBJ databases">
        <title>Vallitalea sediminicola and Vallitalea maricola sp. nov., anaerobic bacteria isolated from marine sediment.</title>
        <authorList>
            <person name="Hirano S."/>
            <person name="Maeda A."/>
            <person name="Terahara T."/>
            <person name="Mori K."/>
            <person name="Hamada M."/>
            <person name="Matsumoto R."/>
            <person name="Kobayashi T."/>
        </authorList>
    </citation>
    <scope>NUCLEOTIDE SEQUENCE</scope>
    <source>
        <strain evidence="1">AN17-2</strain>
    </source>
</reference>
<organism evidence="1 2">
    <name type="scientific">Vallitalea maricola</name>
    <dbReference type="NCBI Taxonomy" id="3074433"/>
    <lineage>
        <taxon>Bacteria</taxon>
        <taxon>Bacillati</taxon>
        <taxon>Bacillota</taxon>
        <taxon>Clostridia</taxon>
        <taxon>Lachnospirales</taxon>
        <taxon>Vallitaleaceae</taxon>
        <taxon>Vallitalea</taxon>
    </lineage>
</organism>
<dbReference type="EMBL" id="BTPU01000050">
    <property type="protein sequence ID" value="GMQ63658.1"/>
    <property type="molecule type" value="Genomic_DNA"/>
</dbReference>